<name>A0AAP0QDM3_9ROSI</name>
<comment type="caution">
    <text evidence="1">The sequence shown here is derived from an EMBL/GenBank/DDBJ whole genome shotgun (WGS) entry which is preliminary data.</text>
</comment>
<sequence length="172" mass="19193">MEDSGVSVSVTVFPPAMGSSPPVPHLVDFISVPCPKVLRSSPVLCQKVSLSSKPIFSWSSPTALGNDLNREGIYFGCRSSSSLTCRDLLMKHFEASFRPADESLLRKTSKRLKGVFQANLLAIFPLSALESGKRMSLWENRMSMRWPMLRVTLFISHARWPLKRSDQTLVGH</sequence>
<organism evidence="1 2">
    <name type="scientific">Citrus x changshan-huyou</name>
    <dbReference type="NCBI Taxonomy" id="2935761"/>
    <lineage>
        <taxon>Eukaryota</taxon>
        <taxon>Viridiplantae</taxon>
        <taxon>Streptophyta</taxon>
        <taxon>Embryophyta</taxon>
        <taxon>Tracheophyta</taxon>
        <taxon>Spermatophyta</taxon>
        <taxon>Magnoliopsida</taxon>
        <taxon>eudicotyledons</taxon>
        <taxon>Gunneridae</taxon>
        <taxon>Pentapetalae</taxon>
        <taxon>rosids</taxon>
        <taxon>malvids</taxon>
        <taxon>Sapindales</taxon>
        <taxon>Rutaceae</taxon>
        <taxon>Aurantioideae</taxon>
        <taxon>Citrus</taxon>
    </lineage>
</organism>
<dbReference type="AlphaFoldDB" id="A0AAP0QDM3"/>
<dbReference type="Proteomes" id="UP001428341">
    <property type="component" value="Unassembled WGS sequence"/>
</dbReference>
<keyword evidence="2" id="KW-1185">Reference proteome</keyword>
<evidence type="ECO:0000313" key="2">
    <source>
        <dbReference type="Proteomes" id="UP001428341"/>
    </source>
</evidence>
<gene>
    <name evidence="1" type="ORF">WN944_018990</name>
</gene>
<accession>A0AAP0QDM3</accession>
<dbReference type="EMBL" id="JBCGBO010000007">
    <property type="protein sequence ID" value="KAK9187592.1"/>
    <property type="molecule type" value="Genomic_DNA"/>
</dbReference>
<reference evidence="1 2" key="1">
    <citation type="submission" date="2024-05" db="EMBL/GenBank/DDBJ databases">
        <title>Haplotype-resolved chromosome-level genome assembly of Huyou (Citrus changshanensis).</title>
        <authorList>
            <person name="Miao C."/>
            <person name="Chen W."/>
            <person name="Wu Y."/>
            <person name="Wang L."/>
            <person name="Zhao S."/>
            <person name="Grierson D."/>
            <person name="Xu C."/>
            <person name="Chen K."/>
        </authorList>
    </citation>
    <scope>NUCLEOTIDE SEQUENCE [LARGE SCALE GENOMIC DNA]</scope>
    <source>
        <strain evidence="1">01-14</strain>
        <tissue evidence="1">Leaf</tissue>
    </source>
</reference>
<evidence type="ECO:0000313" key="1">
    <source>
        <dbReference type="EMBL" id="KAK9187592.1"/>
    </source>
</evidence>
<protein>
    <submittedName>
        <fullName evidence="1">Uncharacterized protein</fullName>
    </submittedName>
</protein>
<proteinExistence type="predicted"/>